<keyword evidence="2" id="KW-0808">Transferase</keyword>
<dbReference type="EMBL" id="LNYA01000023">
    <property type="protein sequence ID" value="KTC97953.1"/>
    <property type="molecule type" value="Genomic_DNA"/>
</dbReference>
<accession>A0A0W0TQQ9</accession>
<evidence type="ECO:0000256" key="1">
    <source>
        <dbReference type="SAM" id="SignalP"/>
    </source>
</evidence>
<name>A0A0W0TQQ9_LEGER</name>
<dbReference type="Proteomes" id="UP000054773">
    <property type="component" value="Unassembled WGS sequence"/>
</dbReference>
<keyword evidence="1" id="KW-0732">Signal</keyword>
<proteinExistence type="predicted"/>
<keyword evidence="3" id="KW-1185">Reference proteome</keyword>
<sequence>MKGLFLMAGLLLSLCLPLQSLAKQNSGGGGGEDLKGVCELSGGEWHSSESSNWACCWPDWGCYGCVNGHCKMKCDTQRCKDANSTLNPGAGQIKLKQIAPGGMLAPIIPVKKGVKTNVTPNSTPATMD</sequence>
<dbReference type="STRING" id="448.Lery_1007"/>
<organism evidence="2 3">
    <name type="scientific">Legionella erythra</name>
    <dbReference type="NCBI Taxonomy" id="448"/>
    <lineage>
        <taxon>Bacteria</taxon>
        <taxon>Pseudomonadati</taxon>
        <taxon>Pseudomonadota</taxon>
        <taxon>Gammaproteobacteria</taxon>
        <taxon>Legionellales</taxon>
        <taxon>Legionellaceae</taxon>
        <taxon>Legionella</taxon>
    </lineage>
</organism>
<reference evidence="2 3" key="1">
    <citation type="submission" date="2015-11" db="EMBL/GenBank/DDBJ databases">
        <title>Genomic analysis of 38 Legionella species identifies large and diverse effector repertoires.</title>
        <authorList>
            <person name="Burstein D."/>
            <person name="Amaro F."/>
            <person name="Zusman T."/>
            <person name="Lifshitz Z."/>
            <person name="Cohen O."/>
            <person name="Gilbert J.A."/>
            <person name="Pupko T."/>
            <person name="Shuman H.A."/>
            <person name="Segal G."/>
        </authorList>
    </citation>
    <scope>NUCLEOTIDE SEQUENCE [LARGE SCALE GENOMIC DNA]</scope>
    <source>
        <strain evidence="2 3">SE-32A-C8</strain>
    </source>
</reference>
<gene>
    <name evidence="2" type="primary">eis</name>
    <name evidence="2" type="ORF">Lery_1007</name>
</gene>
<evidence type="ECO:0000313" key="3">
    <source>
        <dbReference type="Proteomes" id="UP000054773"/>
    </source>
</evidence>
<comment type="caution">
    <text evidence="2">The sequence shown here is derived from an EMBL/GenBank/DDBJ whole genome shotgun (WGS) entry which is preliminary data.</text>
</comment>
<evidence type="ECO:0000313" key="2">
    <source>
        <dbReference type="EMBL" id="KTC97953.1"/>
    </source>
</evidence>
<feature type="signal peptide" evidence="1">
    <location>
        <begin position="1"/>
        <end position="22"/>
    </location>
</feature>
<dbReference type="PATRIC" id="fig|448.7.peg.1055"/>
<feature type="chain" id="PRO_5006913301" evidence="1">
    <location>
        <begin position="23"/>
        <end position="128"/>
    </location>
</feature>
<dbReference type="OrthoDB" id="5643531at2"/>
<dbReference type="RefSeq" id="WP_058526173.1">
    <property type="nucleotide sequence ID" value="NZ_CAAAHY010000006.1"/>
</dbReference>
<dbReference type="GO" id="GO:0016740">
    <property type="term" value="F:transferase activity"/>
    <property type="evidence" value="ECO:0007669"/>
    <property type="project" value="UniProtKB-KW"/>
</dbReference>
<dbReference type="AlphaFoldDB" id="A0A0W0TQQ9"/>
<protein>
    <submittedName>
        <fullName evidence="2">Acetyltransferase</fullName>
    </submittedName>
</protein>